<protein>
    <recommendedName>
        <fullName evidence="8">Thymus-specific serine protease</fullName>
    </recommendedName>
</protein>
<dbReference type="InterPro" id="IPR008758">
    <property type="entry name" value="Peptidase_S28"/>
</dbReference>
<dbReference type="EMBL" id="JAGEUA010000006">
    <property type="protein sequence ID" value="KAL0972795.1"/>
    <property type="molecule type" value="Genomic_DNA"/>
</dbReference>
<dbReference type="Gene3D" id="3.40.50.1820">
    <property type="entry name" value="alpha/beta hydrolase"/>
    <property type="match status" value="1"/>
</dbReference>
<keyword evidence="7" id="KW-1185">Reference proteome</keyword>
<dbReference type="Proteomes" id="UP001557470">
    <property type="component" value="Unassembled WGS sequence"/>
</dbReference>
<evidence type="ECO:0000256" key="5">
    <source>
        <dbReference type="ARBA" id="ARBA00023180"/>
    </source>
</evidence>
<comment type="caution">
    <text evidence="6">The sequence shown here is derived from an EMBL/GenBank/DDBJ whole genome shotgun (WGS) entry which is preliminary data.</text>
</comment>
<evidence type="ECO:0000256" key="3">
    <source>
        <dbReference type="ARBA" id="ARBA00022729"/>
    </source>
</evidence>
<evidence type="ECO:0000256" key="2">
    <source>
        <dbReference type="ARBA" id="ARBA00022670"/>
    </source>
</evidence>
<gene>
    <name evidence="6" type="ORF">UPYG_G00194850</name>
</gene>
<reference evidence="6 7" key="1">
    <citation type="submission" date="2024-06" db="EMBL/GenBank/DDBJ databases">
        <authorList>
            <person name="Pan Q."/>
            <person name="Wen M."/>
            <person name="Jouanno E."/>
            <person name="Zahm M."/>
            <person name="Klopp C."/>
            <person name="Cabau C."/>
            <person name="Louis A."/>
            <person name="Berthelot C."/>
            <person name="Parey E."/>
            <person name="Roest Crollius H."/>
            <person name="Montfort J."/>
            <person name="Robinson-Rechavi M."/>
            <person name="Bouchez O."/>
            <person name="Lampietro C."/>
            <person name="Lopez Roques C."/>
            <person name="Donnadieu C."/>
            <person name="Postlethwait J."/>
            <person name="Bobe J."/>
            <person name="Verreycken H."/>
            <person name="Guiguen Y."/>
        </authorList>
    </citation>
    <scope>NUCLEOTIDE SEQUENCE [LARGE SCALE GENOMIC DNA]</scope>
    <source>
        <strain evidence="6">Up_M1</strain>
        <tissue evidence="6">Testis</tissue>
    </source>
</reference>
<dbReference type="SUPFAM" id="SSF53474">
    <property type="entry name" value="alpha/beta-Hydrolases"/>
    <property type="match status" value="1"/>
</dbReference>
<evidence type="ECO:0000256" key="1">
    <source>
        <dbReference type="ARBA" id="ARBA00011079"/>
    </source>
</evidence>
<evidence type="ECO:0000256" key="4">
    <source>
        <dbReference type="ARBA" id="ARBA00022801"/>
    </source>
</evidence>
<accession>A0ABD0WM91</accession>
<dbReference type="GO" id="GO:0008233">
    <property type="term" value="F:peptidase activity"/>
    <property type="evidence" value="ECO:0007669"/>
    <property type="project" value="UniProtKB-KW"/>
</dbReference>
<evidence type="ECO:0000313" key="6">
    <source>
        <dbReference type="EMBL" id="KAL0972795.1"/>
    </source>
</evidence>
<keyword evidence="4" id="KW-0378">Hydrolase</keyword>
<comment type="similarity">
    <text evidence="1">Belongs to the peptidase S28 family.</text>
</comment>
<sequence length="600" mass="66174">MLQATSPSALLAGIQATTPQSLEVGANVTQQRGGCAATVFLPQAGLPGLAEDATGTAESRQDRRLLPSSFPGGVLLRPWDVGLFLDGVSALPPCPSVSGGLGSALRVNSVYSGRVLRKIKERVSKIQYENLLLRAVTSHKPMDKVTTGTIQQPLNHFNKQNIKTFPQRFFVNEAYWKRPDGPVFLYISGEGPISKFDVLAGHHVDMAEEHGALLVTLEHRFYGDSINRDGMKTENLRDLSSQQALADIAEFHQYVSDHFDLSEQNTWVSFGGSYAGALSAWLRGKFPHLVYGSVASSAPVKAKLDFSTYNKVVGLSLTDVDVGGSDKCVSDVWEAFAAVEAALFAGNATQVGKDFGCCETPSGQEDQVELMQSLADIVMGTVQYNEEGGVMTIAELCNIITNETEAYEEETEAYNRLVKLVQIYRSTAMEPCLEVSHKKTISDLKKTDLDSAGRTERAWYYQACTEFGFFQTCEDASCPFSRMLSLHSQTDLCMELFNIPKHSLPGHIAFTNMYYGGNHPNTHRVLYVNGDIDPWHELSVLEEDLDKGNKDMSIFIKGTAHCADMIPQKALDRPTLKLARKAIERQVSMWLKQATWELMV</sequence>
<dbReference type="PANTHER" id="PTHR11010:SF11">
    <property type="entry name" value="THYMUS-SPECIFIC SERINE PROTEASE"/>
    <property type="match status" value="1"/>
</dbReference>
<dbReference type="AlphaFoldDB" id="A0ABD0WM91"/>
<name>A0ABD0WM91_UMBPY</name>
<dbReference type="GO" id="GO:0006508">
    <property type="term" value="P:proteolysis"/>
    <property type="evidence" value="ECO:0007669"/>
    <property type="project" value="UniProtKB-KW"/>
</dbReference>
<dbReference type="InterPro" id="IPR042269">
    <property type="entry name" value="Ser_carbopepase_S28_SKS"/>
</dbReference>
<evidence type="ECO:0008006" key="8">
    <source>
        <dbReference type="Google" id="ProtNLM"/>
    </source>
</evidence>
<organism evidence="6 7">
    <name type="scientific">Umbra pygmaea</name>
    <name type="common">Eastern mudminnow</name>
    <dbReference type="NCBI Taxonomy" id="75934"/>
    <lineage>
        <taxon>Eukaryota</taxon>
        <taxon>Metazoa</taxon>
        <taxon>Chordata</taxon>
        <taxon>Craniata</taxon>
        <taxon>Vertebrata</taxon>
        <taxon>Euteleostomi</taxon>
        <taxon>Actinopterygii</taxon>
        <taxon>Neopterygii</taxon>
        <taxon>Teleostei</taxon>
        <taxon>Protacanthopterygii</taxon>
        <taxon>Esociformes</taxon>
        <taxon>Umbridae</taxon>
        <taxon>Umbra</taxon>
    </lineage>
</organism>
<dbReference type="InterPro" id="IPR029058">
    <property type="entry name" value="AB_hydrolase_fold"/>
</dbReference>
<keyword evidence="5" id="KW-0325">Glycoprotein</keyword>
<dbReference type="PANTHER" id="PTHR11010">
    <property type="entry name" value="PROTEASE S28 PRO-X CARBOXYPEPTIDASE-RELATED"/>
    <property type="match status" value="1"/>
</dbReference>
<keyword evidence="2" id="KW-0645">Protease</keyword>
<keyword evidence="3" id="KW-0732">Signal</keyword>
<dbReference type="Gene3D" id="1.20.120.980">
    <property type="entry name" value="Serine carboxypeptidase S28, SKS domain"/>
    <property type="match status" value="1"/>
</dbReference>
<dbReference type="Pfam" id="PF05577">
    <property type="entry name" value="Peptidase_S28"/>
    <property type="match status" value="1"/>
</dbReference>
<proteinExistence type="inferred from homology"/>
<evidence type="ECO:0000313" key="7">
    <source>
        <dbReference type="Proteomes" id="UP001557470"/>
    </source>
</evidence>